<name>A0A9P0JU98_ACAOB</name>
<keyword evidence="3" id="KW-1185">Reference proteome</keyword>
<comment type="caution">
    <text evidence="2">The sequence shown here is derived from an EMBL/GenBank/DDBJ whole genome shotgun (WGS) entry which is preliminary data.</text>
</comment>
<feature type="compositionally biased region" description="Polar residues" evidence="1">
    <location>
        <begin position="166"/>
        <end position="184"/>
    </location>
</feature>
<evidence type="ECO:0000256" key="1">
    <source>
        <dbReference type="SAM" id="MobiDB-lite"/>
    </source>
</evidence>
<gene>
    <name evidence="2" type="ORF">ACAOBT_LOCUS3514</name>
</gene>
<dbReference type="OrthoDB" id="6759261at2759"/>
<protein>
    <submittedName>
        <fullName evidence="2">Uncharacterized protein</fullName>
    </submittedName>
</protein>
<evidence type="ECO:0000313" key="3">
    <source>
        <dbReference type="Proteomes" id="UP001152888"/>
    </source>
</evidence>
<feature type="region of interest" description="Disordered" evidence="1">
    <location>
        <begin position="166"/>
        <end position="187"/>
    </location>
</feature>
<sequence>MIGGSLSLAVCTVVIRRVLDSVAQRAPAVAASNSPNAAALLMFSGALYYVYNQLKNGTLVRIGQGHPKNSQMSSRHAIQHRRQNSKSWFLRNAWGKRKNYTNAICKLAKQSYDSLTNLNPCLLLPNKSFQISFLKEETIPVDRESKPTNDKRCNVLYSNQTFGKDSKQTLTETASNRSVSTGPENSAFEVKRSIRRNSLKRLSKEADSKPTKRSVMLTLERRKTRSGKVYNPFT</sequence>
<accession>A0A9P0JU98</accession>
<dbReference type="EMBL" id="CAKOFQ010006686">
    <property type="protein sequence ID" value="CAH1960050.1"/>
    <property type="molecule type" value="Genomic_DNA"/>
</dbReference>
<dbReference type="Proteomes" id="UP001152888">
    <property type="component" value="Unassembled WGS sequence"/>
</dbReference>
<organism evidence="2 3">
    <name type="scientific">Acanthoscelides obtectus</name>
    <name type="common">Bean weevil</name>
    <name type="synonym">Bruchus obtectus</name>
    <dbReference type="NCBI Taxonomy" id="200917"/>
    <lineage>
        <taxon>Eukaryota</taxon>
        <taxon>Metazoa</taxon>
        <taxon>Ecdysozoa</taxon>
        <taxon>Arthropoda</taxon>
        <taxon>Hexapoda</taxon>
        <taxon>Insecta</taxon>
        <taxon>Pterygota</taxon>
        <taxon>Neoptera</taxon>
        <taxon>Endopterygota</taxon>
        <taxon>Coleoptera</taxon>
        <taxon>Polyphaga</taxon>
        <taxon>Cucujiformia</taxon>
        <taxon>Chrysomeloidea</taxon>
        <taxon>Chrysomelidae</taxon>
        <taxon>Bruchinae</taxon>
        <taxon>Bruchini</taxon>
        <taxon>Acanthoscelides</taxon>
    </lineage>
</organism>
<dbReference type="AlphaFoldDB" id="A0A9P0JU98"/>
<evidence type="ECO:0000313" key="2">
    <source>
        <dbReference type="EMBL" id="CAH1960050.1"/>
    </source>
</evidence>
<proteinExistence type="predicted"/>
<reference evidence="2" key="1">
    <citation type="submission" date="2022-03" db="EMBL/GenBank/DDBJ databases">
        <authorList>
            <person name="Sayadi A."/>
        </authorList>
    </citation>
    <scope>NUCLEOTIDE SEQUENCE</scope>
</reference>